<dbReference type="GO" id="GO:0006355">
    <property type="term" value="P:regulation of DNA-templated transcription"/>
    <property type="evidence" value="ECO:0007669"/>
    <property type="project" value="InterPro"/>
</dbReference>
<dbReference type="SUPFAM" id="SSF46894">
    <property type="entry name" value="C-terminal effector domain of the bipartite response regulators"/>
    <property type="match status" value="1"/>
</dbReference>
<comment type="caution">
    <text evidence="5">The sequence shown here is derived from an EMBL/GenBank/DDBJ whole genome shotgun (WGS) entry which is preliminary data.</text>
</comment>
<dbReference type="PROSITE" id="PS00622">
    <property type="entry name" value="HTH_LUXR_1"/>
    <property type="match status" value="1"/>
</dbReference>
<dbReference type="CDD" id="cd19930">
    <property type="entry name" value="REC_DesR-like"/>
    <property type="match status" value="1"/>
</dbReference>
<dbReference type="InterPro" id="IPR016032">
    <property type="entry name" value="Sig_transdc_resp-reg_C-effctor"/>
</dbReference>
<accession>A0A7Y0Y448</accession>
<feature type="domain" description="Response regulatory" evidence="4">
    <location>
        <begin position="3"/>
        <end position="119"/>
    </location>
</feature>
<dbReference type="SUPFAM" id="SSF52172">
    <property type="entry name" value="CheY-like"/>
    <property type="match status" value="1"/>
</dbReference>
<keyword evidence="2" id="KW-0597">Phosphoprotein</keyword>
<gene>
    <name evidence="5" type="ORF">HHJ78_06060</name>
</gene>
<keyword evidence="1" id="KW-0238">DNA-binding</keyword>
<dbReference type="Gene3D" id="3.40.50.2300">
    <property type="match status" value="1"/>
</dbReference>
<evidence type="ECO:0000259" key="4">
    <source>
        <dbReference type="PROSITE" id="PS50110"/>
    </source>
</evidence>
<evidence type="ECO:0000313" key="6">
    <source>
        <dbReference type="Proteomes" id="UP000578252"/>
    </source>
</evidence>
<evidence type="ECO:0000256" key="1">
    <source>
        <dbReference type="ARBA" id="ARBA00023125"/>
    </source>
</evidence>
<dbReference type="EMBL" id="JABCUR010000004">
    <property type="protein sequence ID" value="NMW65101.1"/>
    <property type="molecule type" value="Genomic_DNA"/>
</dbReference>
<dbReference type="PROSITE" id="PS50110">
    <property type="entry name" value="RESPONSE_REGULATORY"/>
    <property type="match status" value="1"/>
</dbReference>
<dbReference type="Pfam" id="PF00196">
    <property type="entry name" value="GerE"/>
    <property type="match status" value="1"/>
</dbReference>
<dbReference type="AlphaFoldDB" id="A0A7Y0Y448"/>
<feature type="modified residue" description="4-aspartylphosphate" evidence="2">
    <location>
        <position position="54"/>
    </location>
</feature>
<dbReference type="SMART" id="SM00421">
    <property type="entry name" value="HTH_LUXR"/>
    <property type="match status" value="1"/>
</dbReference>
<dbReference type="GO" id="GO:0000160">
    <property type="term" value="P:phosphorelay signal transduction system"/>
    <property type="evidence" value="ECO:0007669"/>
    <property type="project" value="InterPro"/>
</dbReference>
<feature type="domain" description="HTH luxR-type" evidence="3">
    <location>
        <begin position="134"/>
        <end position="199"/>
    </location>
</feature>
<dbReference type="RefSeq" id="WP_169771924.1">
    <property type="nucleotide sequence ID" value="NZ_JABCUR010000004.1"/>
</dbReference>
<dbReference type="InterPro" id="IPR001789">
    <property type="entry name" value="Sig_transdc_resp-reg_receiver"/>
</dbReference>
<dbReference type="Proteomes" id="UP000578252">
    <property type="component" value="Unassembled WGS sequence"/>
</dbReference>
<dbReference type="SMART" id="SM00448">
    <property type="entry name" value="REC"/>
    <property type="match status" value="1"/>
</dbReference>
<organism evidence="5 6">
    <name type="scientific">Mobiluncus mulieris</name>
    <dbReference type="NCBI Taxonomy" id="2052"/>
    <lineage>
        <taxon>Bacteria</taxon>
        <taxon>Bacillati</taxon>
        <taxon>Actinomycetota</taxon>
        <taxon>Actinomycetes</taxon>
        <taxon>Actinomycetales</taxon>
        <taxon>Actinomycetaceae</taxon>
        <taxon>Mobiluncus</taxon>
    </lineage>
</organism>
<dbReference type="PANTHER" id="PTHR43214">
    <property type="entry name" value="TWO-COMPONENT RESPONSE REGULATOR"/>
    <property type="match status" value="1"/>
</dbReference>
<dbReference type="InterPro" id="IPR011006">
    <property type="entry name" value="CheY-like_superfamily"/>
</dbReference>
<evidence type="ECO:0000259" key="3">
    <source>
        <dbReference type="PROSITE" id="PS50043"/>
    </source>
</evidence>
<dbReference type="GO" id="GO:0003677">
    <property type="term" value="F:DNA binding"/>
    <property type="evidence" value="ECO:0007669"/>
    <property type="project" value="UniProtKB-KW"/>
</dbReference>
<name>A0A7Y0Y448_9ACTO</name>
<dbReference type="PROSITE" id="PS50043">
    <property type="entry name" value="HTH_LUXR_2"/>
    <property type="match status" value="1"/>
</dbReference>
<dbReference type="PRINTS" id="PR00038">
    <property type="entry name" value="HTHLUXR"/>
</dbReference>
<sequence>MISVVLADDQALVRGALKALLELEGDLEVVGEAGTGEELLATVAKVTPAVAVVDIEMPGVDGIAATARIHAAHPETRVLILTTFGRPGYLRRALEAGASGFMVKDTPAEELARAVRDIASGGRVVDPKLAAESLFEGENPLTPREQEVLREVEAGHHTAVIAKTIHLSPGTVRNYLSAAISKTHADTSAGAARYARDQGWL</sequence>
<dbReference type="InterPro" id="IPR039420">
    <property type="entry name" value="WalR-like"/>
</dbReference>
<dbReference type="Pfam" id="PF00072">
    <property type="entry name" value="Response_reg"/>
    <property type="match status" value="1"/>
</dbReference>
<proteinExistence type="predicted"/>
<evidence type="ECO:0000313" key="5">
    <source>
        <dbReference type="EMBL" id="NMW65101.1"/>
    </source>
</evidence>
<dbReference type="PANTHER" id="PTHR43214:SF42">
    <property type="entry name" value="TRANSCRIPTIONAL REGULATORY PROTEIN DESR"/>
    <property type="match status" value="1"/>
</dbReference>
<evidence type="ECO:0000256" key="2">
    <source>
        <dbReference type="PROSITE-ProRule" id="PRU00169"/>
    </source>
</evidence>
<dbReference type="CDD" id="cd06170">
    <property type="entry name" value="LuxR_C_like"/>
    <property type="match status" value="1"/>
</dbReference>
<protein>
    <submittedName>
        <fullName evidence="5">Response regulator transcription factor</fullName>
    </submittedName>
</protein>
<reference evidence="5 6" key="1">
    <citation type="submission" date="2020-04" db="EMBL/GenBank/DDBJ databases">
        <title>Antimicrobial susceptibility and clonality of vaginal-derived multi-drug resistant Mobiluncus isolates in China.</title>
        <authorList>
            <person name="Zhang X."/>
        </authorList>
    </citation>
    <scope>NUCLEOTIDE SEQUENCE [LARGE SCALE GENOMIC DNA]</scope>
    <source>
        <strain evidence="5 6">13</strain>
    </source>
</reference>
<dbReference type="InterPro" id="IPR000792">
    <property type="entry name" value="Tscrpt_reg_LuxR_C"/>
</dbReference>